<feature type="domain" description="LysR substrate-binding" evidence="2">
    <location>
        <begin position="41"/>
        <end position="117"/>
    </location>
</feature>
<dbReference type="GO" id="GO:0006351">
    <property type="term" value="P:DNA-templated transcription"/>
    <property type="evidence" value="ECO:0007669"/>
    <property type="project" value="TreeGrafter"/>
</dbReference>
<evidence type="ECO:0000313" key="4">
    <source>
        <dbReference type="Proteomes" id="UP000235347"/>
    </source>
</evidence>
<evidence type="ECO:0000259" key="2">
    <source>
        <dbReference type="Pfam" id="PF03466"/>
    </source>
</evidence>
<name>A0A2N7VYQ3_9BURK</name>
<dbReference type="InterPro" id="IPR005119">
    <property type="entry name" value="LysR_subst-bd"/>
</dbReference>
<dbReference type="AlphaFoldDB" id="A0A2N7VYQ3"/>
<dbReference type="PANTHER" id="PTHR30537:SF72">
    <property type="entry name" value="LYSR FAMILY TRANSCRIPTIONAL REGULATOR"/>
    <property type="match status" value="1"/>
</dbReference>
<dbReference type="Pfam" id="PF03466">
    <property type="entry name" value="LysR_substrate"/>
    <property type="match status" value="1"/>
</dbReference>
<reference evidence="3 4" key="1">
    <citation type="submission" date="2018-01" db="EMBL/GenBank/DDBJ databases">
        <title>Whole genome analyses suggest that Burkholderia sensu lato contains two further novel genera in the rhizoxinica-symbiotica group Mycetohabitans gen. nov., and Trinickia gen. nov.: implications for the evolution of diazotrophy and nodulation in the Burkholderiaceae.</title>
        <authorList>
            <person name="Estrada-de los Santos P."/>
            <person name="Palmer M."/>
            <person name="Chavez-Ramirez B."/>
            <person name="Beukes C."/>
            <person name="Steenkamp E.T."/>
            <person name="Hirsch A.M."/>
            <person name="Manyaka P."/>
            <person name="Maluk M."/>
            <person name="Lafos M."/>
            <person name="Crook M."/>
            <person name="Gross E."/>
            <person name="Simon M.F."/>
            <person name="Bueno dos Reis Junior F."/>
            <person name="Poole P.S."/>
            <person name="Venter S.N."/>
            <person name="James E.K."/>
        </authorList>
    </citation>
    <scope>NUCLEOTIDE SEQUENCE [LARGE SCALE GENOMIC DNA]</scope>
    <source>
        <strain evidence="3 4">GP25-8</strain>
    </source>
</reference>
<evidence type="ECO:0000313" key="3">
    <source>
        <dbReference type="EMBL" id="PMS22276.1"/>
    </source>
</evidence>
<evidence type="ECO:0000256" key="1">
    <source>
        <dbReference type="ARBA" id="ARBA00009437"/>
    </source>
</evidence>
<dbReference type="GO" id="GO:0003700">
    <property type="term" value="F:DNA-binding transcription factor activity"/>
    <property type="evidence" value="ECO:0007669"/>
    <property type="project" value="TreeGrafter"/>
</dbReference>
<comment type="caution">
    <text evidence="3">The sequence shown here is derived from an EMBL/GenBank/DDBJ whole genome shotgun (WGS) entry which is preliminary data.</text>
</comment>
<organism evidence="3 4">
    <name type="scientific">Trinickia soli</name>
    <dbReference type="NCBI Taxonomy" id="380675"/>
    <lineage>
        <taxon>Bacteria</taxon>
        <taxon>Pseudomonadati</taxon>
        <taxon>Pseudomonadota</taxon>
        <taxon>Betaproteobacteria</taxon>
        <taxon>Burkholderiales</taxon>
        <taxon>Burkholderiaceae</taxon>
        <taxon>Trinickia</taxon>
    </lineage>
</organism>
<proteinExistence type="inferred from homology"/>
<comment type="similarity">
    <text evidence="1">Belongs to the LysR transcriptional regulatory family.</text>
</comment>
<dbReference type="InterPro" id="IPR058163">
    <property type="entry name" value="LysR-type_TF_proteobact-type"/>
</dbReference>
<protein>
    <recommendedName>
        <fullName evidence="2">LysR substrate-binding domain-containing protein</fullName>
    </recommendedName>
</protein>
<gene>
    <name evidence="3" type="ORF">C0Z19_16995</name>
</gene>
<dbReference type="EMBL" id="PNYB01000014">
    <property type="protein sequence ID" value="PMS22276.1"/>
    <property type="molecule type" value="Genomic_DNA"/>
</dbReference>
<dbReference type="Proteomes" id="UP000235347">
    <property type="component" value="Unassembled WGS sequence"/>
</dbReference>
<accession>A0A2N7VYQ3</accession>
<dbReference type="SUPFAM" id="SSF53850">
    <property type="entry name" value="Periplasmic binding protein-like II"/>
    <property type="match status" value="1"/>
</dbReference>
<keyword evidence="4" id="KW-1185">Reference proteome</keyword>
<dbReference type="Gene3D" id="3.40.190.10">
    <property type="entry name" value="Periplasmic binding protein-like II"/>
    <property type="match status" value="2"/>
</dbReference>
<dbReference type="RefSeq" id="WP_102611009.1">
    <property type="nucleotide sequence ID" value="NZ_CADIKD010000014.1"/>
</dbReference>
<sequence>MPGDVPDGSEPGEGVKYRSSGKLQEWLIDGESPLQAGGAAAPLVFNNAEAVLSAAIQGLGIAYVPDFVARDALTEGRLRTALDSSQTSEGVFRALWPTNRHMLPRPRVFVDFLAERLGGNQSARAA</sequence>
<dbReference type="PANTHER" id="PTHR30537">
    <property type="entry name" value="HTH-TYPE TRANSCRIPTIONAL REGULATOR"/>
    <property type="match status" value="1"/>
</dbReference>
<dbReference type="GO" id="GO:0043565">
    <property type="term" value="F:sequence-specific DNA binding"/>
    <property type="evidence" value="ECO:0007669"/>
    <property type="project" value="TreeGrafter"/>
</dbReference>